<accession>A0A9W4B957</accession>
<organism evidence="1 2">
    <name type="scientific">Mycobacterium gallinarum</name>
    <dbReference type="NCBI Taxonomy" id="39689"/>
    <lineage>
        <taxon>Bacteria</taxon>
        <taxon>Bacillati</taxon>
        <taxon>Actinomycetota</taxon>
        <taxon>Actinomycetes</taxon>
        <taxon>Mycobacteriales</taxon>
        <taxon>Mycobacteriaceae</taxon>
        <taxon>Mycobacterium</taxon>
    </lineage>
</organism>
<protein>
    <submittedName>
        <fullName evidence="1">Uncharacterized protein</fullName>
    </submittedName>
</protein>
<dbReference type="EMBL" id="AP022601">
    <property type="protein sequence ID" value="BBY92313.1"/>
    <property type="molecule type" value="Genomic_DNA"/>
</dbReference>
<sequence length="80" mass="8475">MKTAAAAKASPGDEYNDGVKTIVCQLFDSGYSGDEVIAELETSFASFEEAVFGVGGEPGDYEGFVKQPIVEKCPEYVGEV</sequence>
<evidence type="ECO:0000313" key="2">
    <source>
        <dbReference type="Proteomes" id="UP000465785"/>
    </source>
</evidence>
<gene>
    <name evidence="1" type="ORF">MGALJ_19820</name>
</gene>
<dbReference type="Proteomes" id="UP000465785">
    <property type="component" value="Chromosome"/>
</dbReference>
<dbReference type="KEGG" id="mgau:MGALJ_19820"/>
<evidence type="ECO:0000313" key="1">
    <source>
        <dbReference type="EMBL" id="BBY92313.1"/>
    </source>
</evidence>
<dbReference type="RefSeq" id="WP_163729145.1">
    <property type="nucleotide sequence ID" value="NZ_AP022601.1"/>
</dbReference>
<dbReference type="AlphaFoldDB" id="A0A9W4B957"/>
<reference evidence="1 2" key="1">
    <citation type="journal article" date="2019" name="Emerg. Microbes Infect.">
        <title>Comprehensive subspecies identification of 175 nontuberculous mycobacteria species based on 7547 genomic profiles.</title>
        <authorList>
            <person name="Matsumoto Y."/>
            <person name="Kinjo T."/>
            <person name="Motooka D."/>
            <person name="Nabeya D."/>
            <person name="Jung N."/>
            <person name="Uechi K."/>
            <person name="Horii T."/>
            <person name="Iida T."/>
            <person name="Fujita J."/>
            <person name="Nakamura S."/>
        </authorList>
    </citation>
    <scope>NUCLEOTIDE SEQUENCE [LARGE SCALE GENOMIC DNA]</scope>
    <source>
        <strain evidence="1 2">JCM 6399</strain>
    </source>
</reference>
<keyword evidence="2" id="KW-1185">Reference proteome</keyword>
<name>A0A9W4B957_9MYCO</name>
<proteinExistence type="predicted"/>